<dbReference type="InterPro" id="IPR008942">
    <property type="entry name" value="ENTH_VHS"/>
</dbReference>
<evidence type="ECO:0000256" key="1">
    <source>
        <dbReference type="SAM" id="MobiDB-lite"/>
    </source>
</evidence>
<dbReference type="AlphaFoldDB" id="A0A976M5P1"/>
<feature type="compositionally biased region" description="Polar residues" evidence="1">
    <location>
        <begin position="23"/>
        <end position="32"/>
    </location>
</feature>
<evidence type="ECO:0000313" key="3">
    <source>
        <dbReference type="EMBL" id="UKJ88906.2"/>
    </source>
</evidence>
<dbReference type="OrthoDB" id="338650at2759"/>
<gene>
    <name evidence="3" type="ORF">MACJ_002152</name>
</gene>
<feature type="region of interest" description="Disordered" evidence="1">
    <location>
        <begin position="1"/>
        <end position="52"/>
    </location>
</feature>
<dbReference type="PROSITE" id="PS51391">
    <property type="entry name" value="CID"/>
    <property type="match status" value="1"/>
</dbReference>
<organism evidence="3 4">
    <name type="scientific">Theileria orientalis</name>
    <dbReference type="NCBI Taxonomy" id="68886"/>
    <lineage>
        <taxon>Eukaryota</taxon>
        <taxon>Sar</taxon>
        <taxon>Alveolata</taxon>
        <taxon>Apicomplexa</taxon>
        <taxon>Aconoidasida</taxon>
        <taxon>Piroplasmida</taxon>
        <taxon>Theileriidae</taxon>
        <taxon>Theileria</taxon>
    </lineage>
</organism>
<feature type="compositionally biased region" description="Acidic residues" evidence="1">
    <location>
        <begin position="33"/>
        <end position="46"/>
    </location>
</feature>
<protein>
    <recommendedName>
        <fullName evidence="2">CID domain-containing protein</fullName>
    </recommendedName>
</protein>
<dbReference type="InterPro" id="IPR006569">
    <property type="entry name" value="CID_dom"/>
</dbReference>
<evidence type="ECO:0000259" key="2">
    <source>
        <dbReference type="PROSITE" id="PS51391"/>
    </source>
</evidence>
<reference evidence="3" key="1">
    <citation type="submission" date="2022-07" db="EMBL/GenBank/DDBJ databases">
        <title>Evaluation of T. orientalis genome assembly methods using nanopore sequencing and analysis of variation between genomes.</title>
        <authorList>
            <person name="Yam J."/>
            <person name="Micallef M.L."/>
            <person name="Liu M."/>
            <person name="Djordjevic S.P."/>
            <person name="Bogema D.R."/>
            <person name="Jenkins C."/>
        </authorList>
    </citation>
    <scope>NUCLEOTIDE SEQUENCE</scope>
    <source>
        <strain evidence="3">Fish Creek</strain>
    </source>
</reference>
<dbReference type="Pfam" id="PF04818">
    <property type="entry name" value="CID"/>
    <property type="match status" value="1"/>
</dbReference>
<proteinExistence type="predicted"/>
<feature type="compositionally biased region" description="Polar residues" evidence="1">
    <location>
        <begin position="1"/>
        <end position="11"/>
    </location>
</feature>
<feature type="domain" description="CID" evidence="2">
    <location>
        <begin position="150"/>
        <end position="290"/>
    </location>
</feature>
<evidence type="ECO:0000313" key="4">
    <source>
        <dbReference type="Proteomes" id="UP000244803"/>
    </source>
</evidence>
<dbReference type="Proteomes" id="UP000244803">
    <property type="component" value="Chromosome 3"/>
</dbReference>
<accession>A0A976M5P1</accession>
<name>A0A976M5P1_THEOR</name>
<sequence length="412" mass="47200">MGTGDSLSNLEAISDSENEDRLSQPTLESLSDTNDDYPEAISDTEQDSTHKEHDNLNYRLYDNTPSHIQTLYQDSGSYTTSSASNDYSPVNEVEQFNLDTGRTSVSSTDINEYSETYGSKYLSEYLQYHPDKSRQLSLLTDHASRKRKLEEIFPENELKSKLAILETTQVSIEGFANGVIKYSYPPGPILQLLLDVFVSLPVNASSVRLAIFYVYNHLIQTFTNEKIWKYSVSFQYSGLDRFCIPAIIHTNRIKCNNIIHICNCINIWRQRLIYTREVCERLEHISTSTSIIKNAPSVNHNFNINDELGYLNVLYHIFKMPLVNEAYNKAISNCDVERLVNCDPERDREYMDKLVELNKEQEFNEAGRLSGQELIILNSACLDLGALIKENDHNFAVLSREINKLDALLNRK</sequence>
<dbReference type="EMBL" id="CP056066">
    <property type="protein sequence ID" value="UKJ88906.2"/>
    <property type="molecule type" value="Genomic_DNA"/>
</dbReference>
<dbReference type="Gene3D" id="1.25.40.90">
    <property type="match status" value="1"/>
</dbReference>